<evidence type="ECO:0000313" key="3">
    <source>
        <dbReference type="EMBL" id="SFT02690.1"/>
    </source>
</evidence>
<dbReference type="PANTHER" id="PTHR22916:SF3">
    <property type="entry name" value="UDP-GLCNAC:BETAGAL BETA-1,3-N-ACETYLGLUCOSAMINYLTRANSFERASE-LIKE PROTEIN 1"/>
    <property type="match status" value="1"/>
</dbReference>
<evidence type="ECO:0000256" key="1">
    <source>
        <dbReference type="SAM" id="Phobius"/>
    </source>
</evidence>
<keyword evidence="1" id="KW-0812">Transmembrane</keyword>
<feature type="domain" description="Glycosyltransferase 2-like" evidence="2">
    <location>
        <begin position="4"/>
        <end position="120"/>
    </location>
</feature>
<dbReference type="SUPFAM" id="SSF53448">
    <property type="entry name" value="Nucleotide-diphospho-sugar transferases"/>
    <property type="match status" value="1"/>
</dbReference>
<keyword evidence="4" id="KW-1185">Reference proteome</keyword>
<dbReference type="AlphaFoldDB" id="A0A1I6UML9"/>
<evidence type="ECO:0000259" key="2">
    <source>
        <dbReference type="Pfam" id="PF00535"/>
    </source>
</evidence>
<dbReference type="EMBL" id="FOZU01000017">
    <property type="protein sequence ID" value="SFT02690.1"/>
    <property type="molecule type" value="Genomic_DNA"/>
</dbReference>
<keyword evidence="1" id="KW-1133">Transmembrane helix</keyword>
<keyword evidence="3" id="KW-0808">Transferase</keyword>
<sequence>MFVSIIVPSYNHAQFLEERIESILNQDFHNFEVILLDDLSSDNSAEILKKYQNHPKVSHCIINEKNSGSTFYQWNKGIDLAKGELIWIAESDDVADPEFLAKLVPKFDQNPDLVLAYSQSYRMNAQGEVTGTWKDCTDSSDSELFTRDFELSGLEYFEKFLKTGNTIPNASGVIFKKQTYLDVGGANPRLKFIGDWDIWAKIVTQGDIFFTHNCLNYFRYHDTSVIAQARKNKDHFEYRSQLILFREGMSQFLDIYRKKCDAANKTYDISQKMLARDLRKNASLAIRRQYYNKIIPTTIIAIKTVPFYLIPFYLLKLILQFVIFTLVSLLKRSKGNSR</sequence>
<dbReference type="PANTHER" id="PTHR22916">
    <property type="entry name" value="GLYCOSYLTRANSFERASE"/>
    <property type="match status" value="1"/>
</dbReference>
<evidence type="ECO:0000313" key="4">
    <source>
        <dbReference type="Proteomes" id="UP000182827"/>
    </source>
</evidence>
<accession>A0A1I6UML9</accession>
<feature type="transmembrane region" description="Helical" evidence="1">
    <location>
        <begin position="307"/>
        <end position="330"/>
    </location>
</feature>
<organism evidence="3 4">
    <name type="scientific">Acinetobacter bohemicus</name>
    <dbReference type="NCBI Taxonomy" id="1435036"/>
    <lineage>
        <taxon>Bacteria</taxon>
        <taxon>Pseudomonadati</taxon>
        <taxon>Pseudomonadota</taxon>
        <taxon>Gammaproteobacteria</taxon>
        <taxon>Moraxellales</taxon>
        <taxon>Moraxellaceae</taxon>
        <taxon>Acinetobacter</taxon>
    </lineage>
</organism>
<gene>
    <name evidence="3" type="ORF">SAMN05444586_101724</name>
</gene>
<proteinExistence type="predicted"/>
<dbReference type="InterPro" id="IPR029044">
    <property type="entry name" value="Nucleotide-diphossugar_trans"/>
</dbReference>
<name>A0A1I6UML9_9GAMM</name>
<dbReference type="RefSeq" id="WP_074946725.1">
    <property type="nucleotide sequence ID" value="NZ_FOZU01000017.1"/>
</dbReference>
<dbReference type="Pfam" id="PF00535">
    <property type="entry name" value="Glycos_transf_2"/>
    <property type="match status" value="1"/>
</dbReference>
<dbReference type="InterPro" id="IPR001173">
    <property type="entry name" value="Glyco_trans_2-like"/>
</dbReference>
<reference evidence="4" key="1">
    <citation type="submission" date="2016-10" db="EMBL/GenBank/DDBJ databases">
        <authorList>
            <person name="Varghese N."/>
            <person name="Submissions S."/>
        </authorList>
    </citation>
    <scope>NUCLEOTIDE SEQUENCE [LARGE SCALE GENOMIC DNA]</scope>
    <source>
        <strain evidence="4">ANC 5076</strain>
    </source>
</reference>
<keyword evidence="1" id="KW-0472">Membrane</keyword>
<dbReference type="Proteomes" id="UP000182827">
    <property type="component" value="Unassembled WGS sequence"/>
</dbReference>
<dbReference type="Gene3D" id="3.90.550.10">
    <property type="entry name" value="Spore Coat Polysaccharide Biosynthesis Protein SpsA, Chain A"/>
    <property type="match status" value="1"/>
</dbReference>
<protein>
    <submittedName>
        <fullName evidence="3">Glycosyl transferase family 2</fullName>
    </submittedName>
</protein>
<dbReference type="GO" id="GO:0016758">
    <property type="term" value="F:hexosyltransferase activity"/>
    <property type="evidence" value="ECO:0007669"/>
    <property type="project" value="UniProtKB-ARBA"/>
</dbReference>